<dbReference type="CDD" id="cd02439">
    <property type="entry name" value="DMB-PRT_CobT"/>
    <property type="match status" value="1"/>
</dbReference>
<keyword evidence="6 10" id="KW-0328">Glycosyltransferase</keyword>
<dbReference type="Gene3D" id="3.40.50.10210">
    <property type="match status" value="1"/>
</dbReference>
<dbReference type="GO" id="GO:0009236">
    <property type="term" value="P:cobalamin biosynthetic process"/>
    <property type="evidence" value="ECO:0007669"/>
    <property type="project" value="UniProtKB-KW"/>
</dbReference>
<dbReference type="Proteomes" id="UP000003494">
    <property type="component" value="Unassembled WGS sequence"/>
</dbReference>
<dbReference type="EC" id="2.4.2.21" evidence="3"/>
<dbReference type="EMBL" id="ACIP02000002">
    <property type="protein sequence ID" value="EEP28470.1"/>
    <property type="molecule type" value="Genomic_DNA"/>
</dbReference>
<evidence type="ECO:0000313" key="10">
    <source>
        <dbReference type="EMBL" id="EEP28470.1"/>
    </source>
</evidence>
<proteinExistence type="inferred from homology"/>
<dbReference type="Pfam" id="PF02277">
    <property type="entry name" value="DBI_PRT"/>
    <property type="match status" value="2"/>
</dbReference>
<evidence type="ECO:0000256" key="5">
    <source>
        <dbReference type="ARBA" id="ARBA00022573"/>
    </source>
</evidence>
<evidence type="ECO:0000256" key="6">
    <source>
        <dbReference type="ARBA" id="ARBA00022676"/>
    </source>
</evidence>
<dbReference type="PANTHER" id="PTHR43463">
    <property type="entry name" value="NICOTINATE-NUCLEOTIDE--DIMETHYLBENZIMIDAZOLE PHOSPHORIBOSYLTRANSFERASE"/>
    <property type="match status" value="1"/>
</dbReference>
<keyword evidence="5" id="KW-0169">Cobalamin biosynthesis</keyword>
<evidence type="ECO:0000256" key="8">
    <source>
        <dbReference type="ARBA" id="ARBA00030686"/>
    </source>
</evidence>
<gene>
    <name evidence="10" type="ORF">GCWU000342_01278</name>
</gene>
<evidence type="ECO:0000256" key="9">
    <source>
        <dbReference type="ARBA" id="ARBA00047340"/>
    </source>
</evidence>
<evidence type="ECO:0000256" key="2">
    <source>
        <dbReference type="ARBA" id="ARBA00007110"/>
    </source>
</evidence>
<dbReference type="eggNOG" id="COG2038">
    <property type="taxonomic scope" value="Bacteria"/>
</dbReference>
<protein>
    <recommendedName>
        <fullName evidence="4">Nicotinate-nucleotide--dimethylbenzimidazole phosphoribosyltransferase</fullName>
        <ecNumber evidence="3">2.4.2.21</ecNumber>
    </recommendedName>
    <alternativeName>
        <fullName evidence="8">N(1)-alpha-phosphoribosyltransferase</fullName>
    </alternativeName>
</protein>
<evidence type="ECO:0000256" key="3">
    <source>
        <dbReference type="ARBA" id="ARBA00011991"/>
    </source>
</evidence>
<dbReference type="STRING" id="626523.GCWU000342_01278"/>
<dbReference type="InterPro" id="IPR023195">
    <property type="entry name" value="Nict_dMeBzImd_PRibTrfase_N"/>
</dbReference>
<dbReference type="HOGENOM" id="CLU_002982_0_0_9"/>
<comment type="caution">
    <text evidence="10">The sequence shown here is derived from an EMBL/GenBank/DDBJ whole genome shotgun (WGS) entry which is preliminary data.</text>
</comment>
<sequence>MISREKIRKIKALVPDQRAMRQARDRWDKVAMPLDGLGTLQEDLIRMAGILGNADHLLEAPRLLVMCADNGIVAEGVSQTGQEVTALVADSIACGESPSAIFAARCDCQLRVVDVGMACDAREPSVICAKVARGSRNFAQSWSSGRTEEERGLFAQNIAEISRGAMTEKEISPSGFCSDGSIEIHRGAMTEEEALAAISVGIEESARAKEDGVGLLLTGEMGIGNTTTSAACLSALLDLPAEAVAGRGAGLSDRRLAKKREVIDRAREIFYSSCRRENPDPLAILCQVGGFDIAALVGLILGANQTRTPVLLDGLISTVAALIADRLCPGAREVCLASHLGREPGMSHAMRVLKLNPIIHADLALGEGTGALLALQLLQTAASVYTSTKTFEKLGMDAYQRESL</sequence>
<comment type="similarity">
    <text evidence="2">Belongs to the CobT family.</text>
</comment>
<dbReference type="RefSeq" id="WP_006906288.1">
    <property type="nucleotide sequence ID" value="NZ_GG665866.1"/>
</dbReference>
<dbReference type="AlphaFoldDB" id="C4GBH7"/>
<dbReference type="UniPathway" id="UPA00061">
    <property type="reaction ID" value="UER00516"/>
</dbReference>
<dbReference type="Gene3D" id="1.10.1610.10">
    <property type="match status" value="1"/>
</dbReference>
<keyword evidence="7" id="KW-0808">Transferase</keyword>
<comment type="catalytic activity">
    <reaction evidence="9">
        <text>5,6-dimethylbenzimidazole + nicotinate beta-D-ribonucleotide = alpha-ribazole 5'-phosphate + nicotinate + H(+)</text>
        <dbReference type="Rhea" id="RHEA:11196"/>
        <dbReference type="ChEBI" id="CHEBI:15378"/>
        <dbReference type="ChEBI" id="CHEBI:15890"/>
        <dbReference type="ChEBI" id="CHEBI:32544"/>
        <dbReference type="ChEBI" id="CHEBI:57502"/>
        <dbReference type="ChEBI" id="CHEBI:57918"/>
        <dbReference type="EC" id="2.4.2.21"/>
    </reaction>
</comment>
<reference evidence="10" key="1">
    <citation type="submission" date="2009-04" db="EMBL/GenBank/DDBJ databases">
        <authorList>
            <person name="Weinstock G."/>
            <person name="Sodergren E."/>
            <person name="Clifton S."/>
            <person name="Fulton L."/>
            <person name="Fulton B."/>
            <person name="Courtney L."/>
            <person name="Fronick C."/>
            <person name="Harrison M."/>
            <person name="Strong C."/>
            <person name="Farmer C."/>
            <person name="Delahaunty K."/>
            <person name="Markovic C."/>
            <person name="Hall O."/>
            <person name="Minx P."/>
            <person name="Tomlinson C."/>
            <person name="Mitreva M."/>
            <person name="Nelson J."/>
            <person name="Hou S."/>
            <person name="Wollam A."/>
            <person name="Pepin K.H."/>
            <person name="Johnson M."/>
            <person name="Bhonagiri V."/>
            <person name="Nash W.E."/>
            <person name="Warren W."/>
            <person name="Chinwalla A."/>
            <person name="Mardis E.R."/>
            <person name="Wilson R.K."/>
        </authorList>
    </citation>
    <scope>NUCLEOTIDE SEQUENCE [LARGE SCALE GENOMIC DNA]</scope>
    <source>
        <strain evidence="10">DSM 14600</strain>
    </source>
</reference>
<organism evidence="10 11">
    <name type="scientific">Shuttleworthella satelles DSM 14600</name>
    <dbReference type="NCBI Taxonomy" id="626523"/>
    <lineage>
        <taxon>Bacteria</taxon>
        <taxon>Bacillati</taxon>
        <taxon>Bacillota</taxon>
        <taxon>Clostridia</taxon>
        <taxon>Lachnospirales</taxon>
        <taxon>Lachnospiraceae</taxon>
        <taxon>Shuttleworthella</taxon>
    </lineage>
</organism>
<evidence type="ECO:0000256" key="7">
    <source>
        <dbReference type="ARBA" id="ARBA00022679"/>
    </source>
</evidence>
<evidence type="ECO:0000256" key="1">
    <source>
        <dbReference type="ARBA" id="ARBA00005049"/>
    </source>
</evidence>
<evidence type="ECO:0000313" key="11">
    <source>
        <dbReference type="Proteomes" id="UP000003494"/>
    </source>
</evidence>
<accession>C4GBH7</accession>
<comment type="pathway">
    <text evidence="1">Nucleoside biosynthesis; alpha-ribazole biosynthesis; alpha-ribazole from 5,6-dimethylbenzimidazole: step 1/2.</text>
</comment>
<evidence type="ECO:0000256" key="4">
    <source>
        <dbReference type="ARBA" id="ARBA00015486"/>
    </source>
</evidence>
<dbReference type="PANTHER" id="PTHR43463:SF1">
    <property type="entry name" value="NICOTINATE-NUCLEOTIDE--DIMETHYLBENZIMIDAZOLE PHOSPHORIBOSYLTRANSFERASE"/>
    <property type="match status" value="1"/>
</dbReference>
<dbReference type="GO" id="GO:0008939">
    <property type="term" value="F:nicotinate-nucleotide-dimethylbenzimidazole phosphoribosyltransferase activity"/>
    <property type="evidence" value="ECO:0007669"/>
    <property type="project" value="UniProtKB-EC"/>
</dbReference>
<name>C4GBH7_9FIRM</name>
<keyword evidence="11" id="KW-1185">Reference proteome</keyword>
<dbReference type="InterPro" id="IPR003200">
    <property type="entry name" value="Nict_dMeBzImd_PRibTrfase"/>
</dbReference>
<dbReference type="InterPro" id="IPR036087">
    <property type="entry name" value="Nict_dMeBzImd_PRibTrfase_sf"/>
</dbReference>
<dbReference type="SUPFAM" id="SSF52733">
    <property type="entry name" value="Nicotinate mononucleotide:5,6-dimethylbenzimidazole phosphoribosyltransferase (CobT)"/>
    <property type="match status" value="2"/>
</dbReference>